<comment type="similarity">
    <text evidence="5 15">Belongs to the cytochrome P450 family.</text>
</comment>
<dbReference type="Proteomes" id="UP000007266">
    <property type="component" value="Linkage group 10"/>
</dbReference>
<evidence type="ECO:0000256" key="15">
    <source>
        <dbReference type="RuleBase" id="RU000461"/>
    </source>
</evidence>
<dbReference type="InterPro" id="IPR002401">
    <property type="entry name" value="Cyt_P450_E_grp-I"/>
</dbReference>
<dbReference type="Pfam" id="PF00067">
    <property type="entry name" value="p450"/>
    <property type="match status" value="1"/>
</dbReference>
<keyword evidence="9" id="KW-0492">Microsome</keyword>
<evidence type="ECO:0000256" key="1">
    <source>
        <dbReference type="ARBA" id="ARBA00001971"/>
    </source>
</evidence>
<dbReference type="OMA" id="MVCGSTF"/>
<dbReference type="EMBL" id="KQ971379">
    <property type="protein sequence ID" value="EEZ97716.1"/>
    <property type="molecule type" value="Genomic_DNA"/>
</dbReference>
<keyword evidence="18" id="KW-1185">Reference proteome</keyword>
<keyword evidence="16" id="KW-0812">Transmembrane</keyword>
<dbReference type="InterPro" id="IPR017972">
    <property type="entry name" value="Cyt_P450_CS"/>
</dbReference>
<evidence type="ECO:0000256" key="7">
    <source>
        <dbReference type="ARBA" id="ARBA00022723"/>
    </source>
</evidence>
<gene>
    <name evidence="17" type="primary">AUGUSTUS-3.0.2_11180</name>
    <name evidence="17" type="ORF">TcasGA2_TC011180</name>
</gene>
<feature type="binding site" description="axial binding residue" evidence="14">
    <location>
        <position position="440"/>
    </location>
    <ligand>
        <name>heme</name>
        <dbReference type="ChEBI" id="CHEBI:30413"/>
    </ligand>
    <ligandPart>
        <name>Fe</name>
        <dbReference type="ChEBI" id="CHEBI:18248"/>
    </ligandPart>
</feature>
<sequence length="495" mass="57210">MQSTTILVALSAFTAFIYFLAEYFSKKQRLLRFHAAKLQGPPALPLIGSAYYLFGSNKSIVNNVIHLVKKYKSPWKIWLGRQLYIVVTEPEDIEVVLNKALEKAENYNFLACLLQEGLFTGPVEKWKRHRKVILSTFSMPILKSFVEIFSENSLRMLPKLDKFVGKGTFDVCPILTNTALEITCETAMGTKIYEQAHSDYAYNLSKALELVFMRMFQYWLHPNFIWSLSIYSKQLKQLSKQLEIFVQGIVTEKKVQYRDKKHDLCLETKRRKCFIDHLIEMSEDDNWHDHELLEEAQTMVAAGSESLGSVKSFTLIMLGMHPLIQDKVYNEMYNIFGPSDRTVTPDDLTEMTYLDMVIKETLRLFPVTAAVGRRVSQDIVTDRYTLPEGCECIVSILSAHRNPKIWPKPLDFNPDRFLPEEVAKRHPYSYLPFSNGPRNCIGFKYAMMAIKTVISTIVRRYKISTEFKSVPEIEFSPGVVLKSRKGYRTQLESRC</sequence>
<dbReference type="PhylomeDB" id="D6X3W8"/>
<dbReference type="GO" id="GO:0020037">
    <property type="term" value="F:heme binding"/>
    <property type="evidence" value="ECO:0007669"/>
    <property type="project" value="InterPro"/>
</dbReference>
<reference evidence="17 18" key="2">
    <citation type="journal article" date="2010" name="Nucleic Acids Res.">
        <title>BeetleBase in 2010: revisions to provide comprehensive genomic information for Tribolium castaneum.</title>
        <authorList>
            <person name="Kim H.S."/>
            <person name="Murphy T."/>
            <person name="Xia J."/>
            <person name="Caragea D."/>
            <person name="Park Y."/>
            <person name="Beeman R.W."/>
            <person name="Lorenzen M.D."/>
            <person name="Butcher S."/>
            <person name="Manak J.R."/>
            <person name="Brown S.J."/>
        </authorList>
    </citation>
    <scope>GENOME REANNOTATION</scope>
    <source>
        <strain evidence="17 18">Georgia GA2</strain>
    </source>
</reference>
<dbReference type="PRINTS" id="PR00463">
    <property type="entry name" value="EP450I"/>
</dbReference>
<evidence type="ECO:0000256" key="5">
    <source>
        <dbReference type="ARBA" id="ARBA00010617"/>
    </source>
</evidence>
<name>D6X3W8_TRICA</name>
<dbReference type="PANTHER" id="PTHR24291:SF189">
    <property type="entry name" value="CYTOCHROME P450 4C3-RELATED"/>
    <property type="match status" value="1"/>
</dbReference>
<evidence type="ECO:0000256" key="12">
    <source>
        <dbReference type="ARBA" id="ARBA00023033"/>
    </source>
</evidence>
<evidence type="ECO:0000256" key="11">
    <source>
        <dbReference type="ARBA" id="ARBA00023004"/>
    </source>
</evidence>
<keyword evidence="16" id="KW-1133">Transmembrane helix</keyword>
<comment type="subcellular location">
    <subcellularLocation>
        <location evidence="4">Endoplasmic reticulum membrane</location>
        <topology evidence="4">Peripheral membrane protein</topology>
    </subcellularLocation>
    <subcellularLocation>
        <location evidence="3">Microsome membrane</location>
        <topology evidence="3">Peripheral membrane protein</topology>
    </subcellularLocation>
</comment>
<evidence type="ECO:0000256" key="10">
    <source>
        <dbReference type="ARBA" id="ARBA00023002"/>
    </source>
</evidence>
<dbReference type="GO" id="GO:0004497">
    <property type="term" value="F:monooxygenase activity"/>
    <property type="evidence" value="ECO:0007669"/>
    <property type="project" value="UniProtKB-KW"/>
</dbReference>
<evidence type="ECO:0000256" key="9">
    <source>
        <dbReference type="ARBA" id="ARBA00022848"/>
    </source>
</evidence>
<dbReference type="Gene3D" id="1.10.630.10">
    <property type="entry name" value="Cytochrome P450"/>
    <property type="match status" value="1"/>
</dbReference>
<evidence type="ECO:0000256" key="16">
    <source>
        <dbReference type="SAM" id="Phobius"/>
    </source>
</evidence>
<dbReference type="PRINTS" id="PR00385">
    <property type="entry name" value="P450"/>
</dbReference>
<keyword evidence="10 15" id="KW-0560">Oxidoreductase</keyword>
<feature type="transmembrane region" description="Helical" evidence="16">
    <location>
        <begin position="6"/>
        <end position="24"/>
    </location>
</feature>
<dbReference type="InterPro" id="IPR001128">
    <property type="entry name" value="Cyt_P450"/>
</dbReference>
<accession>D6X3W8</accession>
<evidence type="ECO:0000256" key="2">
    <source>
        <dbReference type="ARBA" id="ARBA00003690"/>
    </source>
</evidence>
<dbReference type="InterPro" id="IPR050196">
    <property type="entry name" value="Cytochrome_P450_Monoox"/>
</dbReference>
<dbReference type="GO" id="GO:0005506">
    <property type="term" value="F:iron ion binding"/>
    <property type="evidence" value="ECO:0007669"/>
    <property type="project" value="InterPro"/>
</dbReference>
<keyword evidence="6 14" id="KW-0349">Heme</keyword>
<keyword evidence="12 15" id="KW-0503">Monooxygenase</keyword>
<dbReference type="SUPFAM" id="SSF48264">
    <property type="entry name" value="Cytochrome P450"/>
    <property type="match status" value="1"/>
</dbReference>
<protein>
    <submittedName>
        <fullName evidence="17">Cytochrome P450-like protein</fullName>
    </submittedName>
</protein>
<comment type="cofactor">
    <cofactor evidence="1 14">
        <name>heme</name>
        <dbReference type="ChEBI" id="CHEBI:30413"/>
    </cofactor>
</comment>
<evidence type="ECO:0000256" key="6">
    <source>
        <dbReference type="ARBA" id="ARBA00022617"/>
    </source>
</evidence>
<dbReference type="eggNOG" id="KOG0157">
    <property type="taxonomic scope" value="Eukaryota"/>
</dbReference>
<dbReference type="AlphaFoldDB" id="D6X3W8"/>
<evidence type="ECO:0000256" key="14">
    <source>
        <dbReference type="PIRSR" id="PIRSR602401-1"/>
    </source>
</evidence>
<dbReference type="PROSITE" id="PS00086">
    <property type="entry name" value="CYTOCHROME_P450"/>
    <property type="match status" value="1"/>
</dbReference>
<dbReference type="GO" id="GO:0016705">
    <property type="term" value="F:oxidoreductase activity, acting on paired donors, with incorporation or reduction of molecular oxygen"/>
    <property type="evidence" value="ECO:0007669"/>
    <property type="project" value="InterPro"/>
</dbReference>
<comment type="function">
    <text evidence="2">May be involved in the metabolism of insect hormones and in the breakdown of synthetic insecticides.</text>
</comment>
<proteinExistence type="inferred from homology"/>
<keyword evidence="8" id="KW-0256">Endoplasmic reticulum</keyword>
<evidence type="ECO:0000313" key="17">
    <source>
        <dbReference type="EMBL" id="EEZ97716.1"/>
    </source>
</evidence>
<organism evidence="17 18">
    <name type="scientific">Tribolium castaneum</name>
    <name type="common">Red flour beetle</name>
    <dbReference type="NCBI Taxonomy" id="7070"/>
    <lineage>
        <taxon>Eukaryota</taxon>
        <taxon>Metazoa</taxon>
        <taxon>Ecdysozoa</taxon>
        <taxon>Arthropoda</taxon>
        <taxon>Hexapoda</taxon>
        <taxon>Insecta</taxon>
        <taxon>Pterygota</taxon>
        <taxon>Neoptera</taxon>
        <taxon>Endopterygota</taxon>
        <taxon>Coleoptera</taxon>
        <taxon>Polyphaga</taxon>
        <taxon>Cucujiformia</taxon>
        <taxon>Tenebrionidae</taxon>
        <taxon>Tenebrionidae incertae sedis</taxon>
        <taxon>Tribolium</taxon>
    </lineage>
</organism>
<evidence type="ECO:0000256" key="4">
    <source>
        <dbReference type="ARBA" id="ARBA00004406"/>
    </source>
</evidence>
<reference evidence="17 18" key="1">
    <citation type="journal article" date="2008" name="Nature">
        <title>The genome of the model beetle and pest Tribolium castaneum.</title>
        <authorList>
            <consortium name="Tribolium Genome Sequencing Consortium"/>
            <person name="Richards S."/>
            <person name="Gibbs R.A."/>
            <person name="Weinstock G.M."/>
            <person name="Brown S.J."/>
            <person name="Denell R."/>
            <person name="Beeman R.W."/>
            <person name="Gibbs R."/>
            <person name="Beeman R.W."/>
            <person name="Brown S.J."/>
            <person name="Bucher G."/>
            <person name="Friedrich M."/>
            <person name="Grimmelikhuijzen C.J."/>
            <person name="Klingler M."/>
            <person name="Lorenzen M."/>
            <person name="Richards S."/>
            <person name="Roth S."/>
            <person name="Schroder R."/>
            <person name="Tautz D."/>
            <person name="Zdobnov E.M."/>
            <person name="Muzny D."/>
            <person name="Gibbs R.A."/>
            <person name="Weinstock G.M."/>
            <person name="Attaway T."/>
            <person name="Bell S."/>
            <person name="Buhay C.J."/>
            <person name="Chandrabose M.N."/>
            <person name="Chavez D."/>
            <person name="Clerk-Blankenburg K.P."/>
            <person name="Cree A."/>
            <person name="Dao M."/>
            <person name="Davis C."/>
            <person name="Chacko J."/>
            <person name="Dinh H."/>
            <person name="Dugan-Rocha S."/>
            <person name="Fowler G."/>
            <person name="Garner T.T."/>
            <person name="Garnes J."/>
            <person name="Gnirke A."/>
            <person name="Hawes A."/>
            <person name="Hernandez J."/>
            <person name="Hines S."/>
            <person name="Holder M."/>
            <person name="Hume J."/>
            <person name="Jhangiani S.N."/>
            <person name="Joshi V."/>
            <person name="Khan Z.M."/>
            <person name="Jackson L."/>
            <person name="Kovar C."/>
            <person name="Kowis A."/>
            <person name="Lee S."/>
            <person name="Lewis L.R."/>
            <person name="Margolis J."/>
            <person name="Morgan M."/>
            <person name="Nazareth L.V."/>
            <person name="Nguyen N."/>
            <person name="Okwuonu G."/>
            <person name="Parker D."/>
            <person name="Richards S."/>
            <person name="Ruiz S.J."/>
            <person name="Santibanez J."/>
            <person name="Savard J."/>
            <person name="Scherer S.E."/>
            <person name="Schneider B."/>
            <person name="Sodergren E."/>
            <person name="Tautz D."/>
            <person name="Vattahil S."/>
            <person name="Villasana D."/>
            <person name="White C.S."/>
            <person name="Wright R."/>
            <person name="Park Y."/>
            <person name="Beeman R.W."/>
            <person name="Lord J."/>
            <person name="Oppert B."/>
            <person name="Lorenzen M."/>
            <person name="Brown S."/>
            <person name="Wang L."/>
            <person name="Savard J."/>
            <person name="Tautz D."/>
            <person name="Richards S."/>
            <person name="Weinstock G."/>
            <person name="Gibbs R.A."/>
            <person name="Liu Y."/>
            <person name="Worley K."/>
            <person name="Weinstock G."/>
            <person name="Elsik C.G."/>
            <person name="Reese J.T."/>
            <person name="Elhaik E."/>
            <person name="Landan G."/>
            <person name="Graur D."/>
            <person name="Arensburger P."/>
            <person name="Atkinson P."/>
            <person name="Beeman R.W."/>
            <person name="Beidler J."/>
            <person name="Brown S.J."/>
            <person name="Demuth J.P."/>
            <person name="Drury D.W."/>
            <person name="Du Y.Z."/>
            <person name="Fujiwara H."/>
            <person name="Lorenzen M."/>
            <person name="Maselli V."/>
            <person name="Osanai M."/>
            <person name="Park Y."/>
            <person name="Robertson H.M."/>
            <person name="Tu Z."/>
            <person name="Wang J.J."/>
            <person name="Wang S."/>
            <person name="Richards S."/>
            <person name="Song H."/>
            <person name="Zhang L."/>
            <person name="Sodergren E."/>
            <person name="Werner D."/>
            <person name="Stanke M."/>
            <person name="Morgenstern B."/>
            <person name="Solovyev V."/>
            <person name="Kosarev P."/>
            <person name="Brown G."/>
            <person name="Chen H.C."/>
            <person name="Ermolaeva O."/>
            <person name="Hlavina W."/>
            <person name="Kapustin Y."/>
            <person name="Kiryutin B."/>
            <person name="Kitts P."/>
            <person name="Maglott D."/>
            <person name="Pruitt K."/>
            <person name="Sapojnikov V."/>
            <person name="Souvorov A."/>
            <person name="Mackey A.J."/>
            <person name="Waterhouse R.M."/>
            <person name="Wyder S."/>
            <person name="Zdobnov E.M."/>
            <person name="Zdobnov E.M."/>
            <person name="Wyder S."/>
            <person name="Kriventseva E.V."/>
            <person name="Kadowaki T."/>
            <person name="Bork P."/>
            <person name="Aranda M."/>
            <person name="Bao R."/>
            <person name="Beermann A."/>
            <person name="Berns N."/>
            <person name="Bolognesi R."/>
            <person name="Bonneton F."/>
            <person name="Bopp D."/>
            <person name="Brown S.J."/>
            <person name="Bucher G."/>
            <person name="Butts T."/>
            <person name="Chaumot A."/>
            <person name="Denell R.E."/>
            <person name="Ferrier D.E."/>
            <person name="Friedrich M."/>
            <person name="Gordon C.M."/>
            <person name="Jindra M."/>
            <person name="Klingler M."/>
            <person name="Lan Q."/>
            <person name="Lattorff H.M."/>
            <person name="Laudet V."/>
            <person name="von Levetsow C."/>
            <person name="Liu Z."/>
            <person name="Lutz R."/>
            <person name="Lynch J.A."/>
            <person name="da Fonseca R.N."/>
            <person name="Posnien N."/>
            <person name="Reuter R."/>
            <person name="Roth S."/>
            <person name="Savard J."/>
            <person name="Schinko J.B."/>
            <person name="Schmitt C."/>
            <person name="Schoppmeier M."/>
            <person name="Schroder R."/>
            <person name="Shippy T.D."/>
            <person name="Simonnet F."/>
            <person name="Marques-Souza H."/>
            <person name="Tautz D."/>
            <person name="Tomoyasu Y."/>
            <person name="Trauner J."/>
            <person name="Van der Zee M."/>
            <person name="Vervoort M."/>
            <person name="Wittkopp N."/>
            <person name="Wimmer E.A."/>
            <person name="Yang X."/>
            <person name="Jones A.K."/>
            <person name="Sattelle D.B."/>
            <person name="Ebert P.R."/>
            <person name="Nelson D."/>
            <person name="Scott J.G."/>
            <person name="Beeman R.W."/>
            <person name="Muthukrishnan S."/>
            <person name="Kramer K.J."/>
            <person name="Arakane Y."/>
            <person name="Beeman R.W."/>
            <person name="Zhu Q."/>
            <person name="Hogenkamp D."/>
            <person name="Dixit R."/>
            <person name="Oppert B."/>
            <person name="Jiang H."/>
            <person name="Zou Z."/>
            <person name="Marshall J."/>
            <person name="Elpidina E."/>
            <person name="Vinokurov K."/>
            <person name="Oppert C."/>
            <person name="Zou Z."/>
            <person name="Evans J."/>
            <person name="Lu Z."/>
            <person name="Zhao P."/>
            <person name="Sumathipala N."/>
            <person name="Altincicek B."/>
            <person name="Vilcinskas A."/>
            <person name="Williams M."/>
            <person name="Hultmark D."/>
            <person name="Hetru C."/>
            <person name="Jiang H."/>
            <person name="Grimmelikhuijzen C.J."/>
            <person name="Hauser F."/>
            <person name="Cazzamali G."/>
            <person name="Williamson M."/>
            <person name="Park Y."/>
            <person name="Li B."/>
            <person name="Tanaka Y."/>
            <person name="Predel R."/>
            <person name="Neupert S."/>
            <person name="Schachtner J."/>
            <person name="Verleyen P."/>
            <person name="Raible F."/>
            <person name="Bork P."/>
            <person name="Friedrich M."/>
            <person name="Walden K.K."/>
            <person name="Robertson H.M."/>
            <person name="Angeli S."/>
            <person name="Foret S."/>
            <person name="Bucher G."/>
            <person name="Schuetz S."/>
            <person name="Maleszka R."/>
            <person name="Wimmer E.A."/>
            <person name="Beeman R.W."/>
            <person name="Lorenzen M."/>
            <person name="Tomoyasu Y."/>
            <person name="Miller S.C."/>
            <person name="Grossmann D."/>
            <person name="Bucher G."/>
        </authorList>
    </citation>
    <scope>NUCLEOTIDE SEQUENCE [LARGE SCALE GENOMIC DNA]</scope>
    <source>
        <strain evidence="17 18">Georgia GA2</strain>
    </source>
</reference>
<keyword evidence="7 14" id="KW-0479">Metal-binding</keyword>
<dbReference type="PANTHER" id="PTHR24291">
    <property type="entry name" value="CYTOCHROME P450 FAMILY 4"/>
    <property type="match status" value="1"/>
</dbReference>
<dbReference type="HOGENOM" id="CLU_001570_5_1_1"/>
<keyword evidence="13 16" id="KW-0472">Membrane</keyword>
<dbReference type="GO" id="GO:0005789">
    <property type="term" value="C:endoplasmic reticulum membrane"/>
    <property type="evidence" value="ECO:0007669"/>
    <property type="project" value="UniProtKB-SubCell"/>
</dbReference>
<evidence type="ECO:0000256" key="8">
    <source>
        <dbReference type="ARBA" id="ARBA00022824"/>
    </source>
</evidence>
<keyword evidence="11 14" id="KW-0408">Iron</keyword>
<dbReference type="CDD" id="cd20628">
    <property type="entry name" value="CYP4"/>
    <property type="match status" value="1"/>
</dbReference>
<evidence type="ECO:0000256" key="3">
    <source>
        <dbReference type="ARBA" id="ARBA00004174"/>
    </source>
</evidence>
<dbReference type="InterPro" id="IPR036396">
    <property type="entry name" value="Cyt_P450_sf"/>
</dbReference>
<evidence type="ECO:0000313" key="18">
    <source>
        <dbReference type="Proteomes" id="UP000007266"/>
    </source>
</evidence>
<evidence type="ECO:0000256" key="13">
    <source>
        <dbReference type="ARBA" id="ARBA00023136"/>
    </source>
</evidence>